<comment type="caution">
    <text evidence="7">The sequence shown here is derived from an EMBL/GenBank/DDBJ whole genome shotgun (WGS) entry which is preliminary data.</text>
</comment>
<dbReference type="SUPFAM" id="SSF52540">
    <property type="entry name" value="P-loop containing nucleoside triphosphate hydrolases"/>
    <property type="match status" value="1"/>
</dbReference>
<evidence type="ECO:0000313" key="7">
    <source>
        <dbReference type="EMBL" id="MBB3667452.1"/>
    </source>
</evidence>
<feature type="binding site" evidence="3">
    <location>
        <begin position="567"/>
        <end position="574"/>
    </location>
    <ligand>
        <name>ATP</name>
        <dbReference type="ChEBI" id="CHEBI:30616"/>
    </ligand>
</feature>
<dbReference type="GO" id="GO:0005524">
    <property type="term" value="F:ATP binding"/>
    <property type="evidence" value="ECO:0007669"/>
    <property type="project" value="UniProtKB-UniRule"/>
</dbReference>
<dbReference type="InterPro" id="IPR050206">
    <property type="entry name" value="FtsK/SpoIIIE/SftA"/>
</dbReference>
<proteinExistence type="predicted"/>
<feature type="transmembrane region" description="Helical" evidence="5">
    <location>
        <begin position="223"/>
        <end position="241"/>
    </location>
</feature>
<keyword evidence="2 3" id="KW-0067">ATP-binding</keyword>
<evidence type="ECO:0000256" key="4">
    <source>
        <dbReference type="SAM" id="MobiDB-lite"/>
    </source>
</evidence>
<gene>
    <name evidence="7" type="ORF">FHX47_001045</name>
</gene>
<dbReference type="CDD" id="cd00060">
    <property type="entry name" value="FHA"/>
    <property type="match status" value="1"/>
</dbReference>
<protein>
    <submittedName>
        <fullName evidence="7">S-DNA-T family DNA segregation ATPase FtsK/SpoIIIE</fullName>
    </submittedName>
</protein>
<keyword evidence="5" id="KW-0472">Membrane</keyword>
<evidence type="ECO:0000313" key="8">
    <source>
        <dbReference type="Proteomes" id="UP000547528"/>
    </source>
</evidence>
<feature type="region of interest" description="Disordered" evidence="4">
    <location>
        <begin position="1049"/>
        <end position="1076"/>
    </location>
</feature>
<dbReference type="Gene3D" id="3.40.50.300">
    <property type="entry name" value="P-loop containing nucleotide triphosphate hydrolases"/>
    <property type="match status" value="2"/>
</dbReference>
<dbReference type="AlphaFoldDB" id="A0A7W5TRT4"/>
<feature type="domain" description="FtsK" evidence="6">
    <location>
        <begin position="549"/>
        <end position="736"/>
    </location>
</feature>
<evidence type="ECO:0000256" key="3">
    <source>
        <dbReference type="PROSITE-ProRule" id="PRU00289"/>
    </source>
</evidence>
<evidence type="ECO:0000256" key="1">
    <source>
        <dbReference type="ARBA" id="ARBA00022741"/>
    </source>
</evidence>
<dbReference type="InterPro" id="IPR002543">
    <property type="entry name" value="FtsK_dom"/>
</dbReference>
<keyword evidence="1 3" id="KW-0547">Nucleotide-binding</keyword>
<reference evidence="7 8" key="1">
    <citation type="submission" date="2020-08" db="EMBL/GenBank/DDBJ databases">
        <title>Sequencing the genomes of 1000 actinobacteria strains.</title>
        <authorList>
            <person name="Klenk H.-P."/>
        </authorList>
    </citation>
    <scope>NUCLEOTIDE SEQUENCE [LARGE SCALE GENOMIC DNA]</scope>
    <source>
        <strain evidence="7 8">DSM 28238</strain>
    </source>
</reference>
<evidence type="ECO:0000256" key="2">
    <source>
        <dbReference type="ARBA" id="ARBA00022840"/>
    </source>
</evidence>
<dbReference type="Proteomes" id="UP000547528">
    <property type="component" value="Unassembled WGS sequence"/>
</dbReference>
<keyword evidence="5" id="KW-1133">Transmembrane helix</keyword>
<dbReference type="PANTHER" id="PTHR22683">
    <property type="entry name" value="SPORULATION PROTEIN RELATED"/>
    <property type="match status" value="1"/>
</dbReference>
<evidence type="ECO:0000256" key="5">
    <source>
        <dbReference type="SAM" id="Phobius"/>
    </source>
</evidence>
<dbReference type="GO" id="GO:0003677">
    <property type="term" value="F:DNA binding"/>
    <property type="evidence" value="ECO:0007669"/>
    <property type="project" value="InterPro"/>
</dbReference>
<dbReference type="PROSITE" id="PS50901">
    <property type="entry name" value="FTSK"/>
    <property type="match status" value="1"/>
</dbReference>
<name>A0A7W5TRT4_9MICC</name>
<keyword evidence="8" id="KW-1185">Reference proteome</keyword>
<dbReference type="Gene3D" id="2.60.200.20">
    <property type="match status" value="1"/>
</dbReference>
<accession>A0A7W5TRT4</accession>
<sequence>MSVAVTLVHAPGAVPEPVWERLLRRAPGSYHHESRIVVRADAAAHDISGAQLATAIDTFLADVAGADRAEFALSTAGVSLASLEAGSPLLHPGMVILIAPRQLPLTAIRATPLSLCLDSGPDAGRLLPLRRGGHVIGRGQVDVSVADPRLSRREAVLDVGAHDVRLKSSQTDLGRTVTTTEGFELGTTAYHLVLGAPPPAAPQSWPPHDAPVDGKPPEGRNTMMLAFALVPLVAGVVLVLVTGLWFFLLFSGASALVATIIFLHGRRQRSRYRRARQQAAEAWGAETARTLLSPGRATRLLRGEGTVHVSANAQGHPAVRLGLGRVQAQLQSGETAKSQHPERVVTAVGVEFLAGETTTVSGPRRERLRILRWILLQLVLNPVRGGIVVVGDSSELAIAELRDLPTCRVIAESDVSSNGPPSQRSGVLLCAEPLEQIDVDQALRAGWHVVLPAQNPADGSRPGWEVSLGDQTVHRRGDPTAAVRHAEEFRMDGLSDATLRELCRLAVPRAAFSAGPDELPERAVGRIDDDLFAGAAANELVGDLGAGTAGCEKLDLVSDGPHVLIAGTTGSGKSELLKTLLLSLCARYSPQELTMVLVDFKGGATFQHMARVEHILGVVTDLSQAATERTIESIRSELVRRERLFLSSGAGDYTEYRMLSDDPLPRMLVVIDEFRIFAHELPHQLDELMRLATLGRSLGLHLVLSTQRPQGAVTADIRANIGAAIALRMRGEDESRDVIGTPDAAEISRRAPGRALLRRPGERPVELQTALLRATEPALYAAPESLPVPAAPAAPTHDDVITTLVEQLRVCNLHRVHTPLLPPLPQTLGPQHALSTEPGALLGQVDDPASQSQYDLRLDPQHPQSYALIGEAAAAAAAVCLSVTSQLLTAEGPVAVYLLDGDRSLTQLDGHPRVGAWLSEEHMAEAAHLVDQLCRELADRRMGRGRSQQPLVLVITGYSQWLASPQTGFGFEHQLATLVAEGPQAGISVLLAGSRELAVGKLSGRFAQRIYLPFGSGEDVTYLWPKLRSTDPLPGRGVLISSTIPSPGLTVQLSTETSDHSEATTEDPPPTPQSPVIQVRALPDHLTEQHLSEQHRPHPETNDDGVVVAVQQLTWAPVSLQLGPVNLILGSPGTGKSSCLRLLDHRMAHATLMHGAAGVPDDPSQVLLIDDAHRCTAEQHHTVQQAITAGARVVATAPASGAVFSQLPWAHPARTQGSNVILSPVSRSEAESFAAILPLLDRPIPGRAVHLRPEGALVAQWAVPPDH</sequence>
<dbReference type="EMBL" id="JACIBT010000001">
    <property type="protein sequence ID" value="MBB3667452.1"/>
    <property type="molecule type" value="Genomic_DNA"/>
</dbReference>
<organism evidence="7 8">
    <name type="scientific">Garicola koreensis</name>
    <dbReference type="NCBI Taxonomy" id="1262554"/>
    <lineage>
        <taxon>Bacteria</taxon>
        <taxon>Bacillati</taxon>
        <taxon>Actinomycetota</taxon>
        <taxon>Actinomycetes</taxon>
        <taxon>Micrococcales</taxon>
        <taxon>Micrococcaceae</taxon>
        <taxon>Garicola</taxon>
    </lineage>
</organism>
<evidence type="ECO:0000259" key="6">
    <source>
        <dbReference type="PROSITE" id="PS50901"/>
    </source>
</evidence>
<keyword evidence="5" id="KW-0812">Transmembrane</keyword>
<dbReference type="RefSeq" id="WP_183357767.1">
    <property type="nucleotide sequence ID" value="NZ_BAABKR010000001.1"/>
</dbReference>
<dbReference type="InterPro" id="IPR027417">
    <property type="entry name" value="P-loop_NTPase"/>
</dbReference>
<feature type="transmembrane region" description="Helical" evidence="5">
    <location>
        <begin position="247"/>
        <end position="265"/>
    </location>
</feature>
<dbReference type="PANTHER" id="PTHR22683:SF1">
    <property type="entry name" value="TYPE VII SECRETION SYSTEM PROTEIN ESSC"/>
    <property type="match status" value="1"/>
</dbReference>
<dbReference type="Pfam" id="PF01580">
    <property type="entry name" value="FtsK_SpoIIIE"/>
    <property type="match status" value="1"/>
</dbReference>